<dbReference type="GO" id="GO:0003677">
    <property type="term" value="F:DNA binding"/>
    <property type="evidence" value="ECO:0007669"/>
    <property type="project" value="UniProtKB-KW"/>
</dbReference>
<keyword evidence="6" id="KW-1185">Reference proteome</keyword>
<proteinExistence type="predicted"/>
<feature type="domain" description="HTH hxlR-type" evidence="4">
    <location>
        <begin position="1"/>
        <end position="96"/>
    </location>
</feature>
<dbReference type="PANTHER" id="PTHR33204:SF18">
    <property type="entry name" value="TRANSCRIPTIONAL REGULATORY PROTEIN"/>
    <property type="match status" value="1"/>
</dbReference>
<feature type="domain" description="HTH hxlR-type" evidence="4">
    <location>
        <begin position="157"/>
        <end position="256"/>
    </location>
</feature>
<keyword evidence="2" id="KW-0238">DNA-binding</keyword>
<dbReference type="Gene3D" id="1.10.10.10">
    <property type="entry name" value="Winged helix-like DNA-binding domain superfamily/Winged helix DNA-binding domain"/>
    <property type="match status" value="2"/>
</dbReference>
<protein>
    <submittedName>
        <fullName evidence="5">Helix-turn-helix transcriptional regulator</fullName>
    </submittedName>
</protein>
<dbReference type="EMBL" id="VCQV01000002">
    <property type="protein sequence ID" value="TWP38686.1"/>
    <property type="molecule type" value="Genomic_DNA"/>
</dbReference>
<name>A0A563E826_9MICO</name>
<dbReference type="PANTHER" id="PTHR33204">
    <property type="entry name" value="TRANSCRIPTIONAL REGULATOR, MARR FAMILY"/>
    <property type="match status" value="1"/>
</dbReference>
<comment type="caution">
    <text evidence="5">The sequence shown here is derived from an EMBL/GenBank/DDBJ whole genome shotgun (WGS) entry which is preliminary data.</text>
</comment>
<dbReference type="InterPro" id="IPR036390">
    <property type="entry name" value="WH_DNA-bd_sf"/>
</dbReference>
<evidence type="ECO:0000256" key="3">
    <source>
        <dbReference type="ARBA" id="ARBA00023163"/>
    </source>
</evidence>
<keyword evidence="3" id="KW-0804">Transcription</keyword>
<organism evidence="5 6">
    <name type="scientific">Leekyejoonella antrihumi</name>
    <dbReference type="NCBI Taxonomy" id="1660198"/>
    <lineage>
        <taxon>Bacteria</taxon>
        <taxon>Bacillati</taxon>
        <taxon>Actinomycetota</taxon>
        <taxon>Actinomycetes</taxon>
        <taxon>Micrococcales</taxon>
        <taxon>Dermacoccaceae</taxon>
        <taxon>Leekyejoonella</taxon>
    </lineage>
</organism>
<reference evidence="5 6" key="2">
    <citation type="submission" date="2019-08" db="EMBL/GenBank/DDBJ databases">
        <title>Jejuicoccus antrihumi gen. nov., sp. nov., a new member of the family Dermacoccaceae isolated from a cave.</title>
        <authorList>
            <person name="Schumann P."/>
            <person name="Kim I.S."/>
        </authorList>
    </citation>
    <scope>NUCLEOTIDE SEQUENCE [LARGE SCALE GENOMIC DNA]</scope>
    <source>
        <strain evidence="5 6">C5-26</strain>
    </source>
</reference>
<dbReference type="PROSITE" id="PS51118">
    <property type="entry name" value="HTH_HXLR"/>
    <property type="match status" value="2"/>
</dbReference>
<keyword evidence="1" id="KW-0805">Transcription regulation</keyword>
<dbReference type="Proteomes" id="UP000320244">
    <property type="component" value="Unassembled WGS sequence"/>
</dbReference>
<evidence type="ECO:0000259" key="4">
    <source>
        <dbReference type="PROSITE" id="PS51118"/>
    </source>
</evidence>
<accession>A0A563E826</accession>
<gene>
    <name evidence="5" type="ORF">FGL98_01515</name>
</gene>
<dbReference type="Pfam" id="PF01638">
    <property type="entry name" value="HxlR"/>
    <property type="match status" value="2"/>
</dbReference>
<dbReference type="InterPro" id="IPR036388">
    <property type="entry name" value="WH-like_DNA-bd_sf"/>
</dbReference>
<evidence type="ECO:0000256" key="2">
    <source>
        <dbReference type="ARBA" id="ARBA00023125"/>
    </source>
</evidence>
<dbReference type="InterPro" id="IPR002577">
    <property type="entry name" value="HTH_HxlR"/>
</dbReference>
<dbReference type="SUPFAM" id="SSF46785">
    <property type="entry name" value="Winged helix' DNA-binding domain"/>
    <property type="match status" value="2"/>
</dbReference>
<evidence type="ECO:0000313" key="6">
    <source>
        <dbReference type="Proteomes" id="UP000320244"/>
    </source>
</evidence>
<evidence type="ECO:0000313" key="5">
    <source>
        <dbReference type="EMBL" id="TWP38686.1"/>
    </source>
</evidence>
<dbReference type="AlphaFoldDB" id="A0A563E826"/>
<dbReference type="OrthoDB" id="9792527at2"/>
<evidence type="ECO:0000256" key="1">
    <source>
        <dbReference type="ARBA" id="ARBA00023015"/>
    </source>
</evidence>
<reference evidence="5 6" key="1">
    <citation type="submission" date="2019-05" db="EMBL/GenBank/DDBJ databases">
        <authorList>
            <person name="Lee S.D."/>
        </authorList>
    </citation>
    <scope>NUCLEOTIDE SEQUENCE [LARGE SCALE GENOMIC DNA]</scope>
    <source>
        <strain evidence="5 6">C5-26</strain>
    </source>
</reference>
<sequence length="301" mass="33779">MARALGLLGNEWTVLILQRALLGTTRYSGFLHELPISNSVLTSRLNTLVDEGLLEHRIYQRNPIRAEYRLTDRGRSVWSILLAIWDWERTWVSHQDETLPTMSHTPCGCDFRPVLACTACDKAVAVQDVSTSWGPSGSWARSSADAMTRRRSGRRAKPVFFPETMEAFGDRWSSSMIGAAFLGICRFSEFQSALSMPPSLVADRLQLFVAQGVLTTVQHGQRANWVEYHLTEKGRAFFPVVMLMLTWAEKWYRSEEGPALIHVHDDCQKEFVPTLTCSHCGRRLKGGDVLPSTAQFASGAS</sequence>